<organism evidence="20 21">
    <name type="scientific">Diceros bicornis minor</name>
    <name type="common">South-central black rhinoceros</name>
    <dbReference type="NCBI Taxonomy" id="77932"/>
    <lineage>
        <taxon>Eukaryota</taxon>
        <taxon>Metazoa</taxon>
        <taxon>Chordata</taxon>
        <taxon>Craniata</taxon>
        <taxon>Vertebrata</taxon>
        <taxon>Euteleostomi</taxon>
        <taxon>Mammalia</taxon>
        <taxon>Eutheria</taxon>
        <taxon>Laurasiatheria</taxon>
        <taxon>Perissodactyla</taxon>
        <taxon>Rhinocerotidae</taxon>
        <taxon>Diceros</taxon>
    </lineage>
</organism>
<evidence type="ECO:0000256" key="8">
    <source>
        <dbReference type="ARBA" id="ARBA00029853"/>
    </source>
</evidence>
<comment type="catalytic activity">
    <reaction evidence="15">
        <text>L-cysteine + H2O = hydrogen sulfide + pyruvate + NH4(+) + H(+)</text>
        <dbReference type="Rhea" id="RHEA:24931"/>
        <dbReference type="ChEBI" id="CHEBI:15361"/>
        <dbReference type="ChEBI" id="CHEBI:15377"/>
        <dbReference type="ChEBI" id="CHEBI:15378"/>
        <dbReference type="ChEBI" id="CHEBI:28938"/>
        <dbReference type="ChEBI" id="CHEBI:29919"/>
        <dbReference type="ChEBI" id="CHEBI:35235"/>
        <dbReference type="EC" id="4.4.1.1"/>
    </reaction>
    <physiologicalReaction direction="left-to-right" evidence="15">
        <dbReference type="Rhea" id="RHEA:24932"/>
    </physiologicalReaction>
</comment>
<comment type="cofactor">
    <cofactor evidence="1 19">
        <name>pyridoxal 5'-phosphate</name>
        <dbReference type="ChEBI" id="CHEBI:597326"/>
    </cofactor>
</comment>
<dbReference type="InterPro" id="IPR054542">
    <property type="entry name" value="Cys_met_metab_PP"/>
</dbReference>
<sequence>MANDAEAVASDSPLITGCPHIAAATHPNITAGTGTYFREVASAFGLKVSFVDCSKTKLLEAAITPETKRPLALGADICMCSATKYVNGHSDVVMGLVSLNSDSLHSRLRFLQEVLGAVPSPLECYLCNRGLKTLRVRMEKHFENGMAVAQFLESNPRVEKVIYPGMFI</sequence>
<dbReference type="EMBL" id="JACDTQ010001212">
    <property type="protein sequence ID" value="KAF5923650.1"/>
    <property type="molecule type" value="Genomic_DNA"/>
</dbReference>
<evidence type="ECO:0000256" key="6">
    <source>
        <dbReference type="ARBA" id="ARBA00022898"/>
    </source>
</evidence>
<dbReference type="GO" id="GO:0019343">
    <property type="term" value="P:cysteine biosynthetic process via cystathionine"/>
    <property type="evidence" value="ECO:0007669"/>
    <property type="project" value="TreeGrafter"/>
</dbReference>
<evidence type="ECO:0000256" key="2">
    <source>
        <dbReference type="ARBA" id="ARBA00005038"/>
    </source>
</evidence>
<evidence type="ECO:0000256" key="11">
    <source>
        <dbReference type="ARBA" id="ARBA00046537"/>
    </source>
</evidence>
<comment type="caution">
    <text evidence="20">The sequence shown here is derived from an EMBL/GenBank/DDBJ whole genome shotgun (WGS) entry which is preliminary data.</text>
</comment>
<evidence type="ECO:0000256" key="14">
    <source>
        <dbReference type="ARBA" id="ARBA00047211"/>
    </source>
</evidence>
<dbReference type="UniPathway" id="UPA00136">
    <property type="reaction ID" value="UER00202"/>
</dbReference>
<dbReference type="Proteomes" id="UP000551758">
    <property type="component" value="Unassembled WGS sequence"/>
</dbReference>
<dbReference type="PANTHER" id="PTHR11808:SF15">
    <property type="entry name" value="CYSTATHIONINE GAMMA-LYASE"/>
    <property type="match status" value="1"/>
</dbReference>
<dbReference type="Pfam" id="PF01053">
    <property type="entry name" value="Cys_Met_Meta_PP"/>
    <property type="match status" value="1"/>
</dbReference>
<evidence type="ECO:0000256" key="1">
    <source>
        <dbReference type="ARBA" id="ARBA00001933"/>
    </source>
</evidence>
<evidence type="ECO:0000256" key="9">
    <source>
        <dbReference type="ARBA" id="ARBA00031772"/>
    </source>
</evidence>
<comment type="catalytic activity">
    <reaction evidence="16">
        <text>L,L-cystathionine + H2O = 2-oxobutanoate + L-cysteine + NH4(+)</text>
        <dbReference type="Rhea" id="RHEA:14005"/>
        <dbReference type="ChEBI" id="CHEBI:15377"/>
        <dbReference type="ChEBI" id="CHEBI:16763"/>
        <dbReference type="ChEBI" id="CHEBI:28938"/>
        <dbReference type="ChEBI" id="CHEBI:35235"/>
        <dbReference type="ChEBI" id="CHEBI:58161"/>
        <dbReference type="EC" id="4.4.1.1"/>
    </reaction>
    <physiologicalReaction direction="left-to-right" evidence="16">
        <dbReference type="Rhea" id="RHEA:14006"/>
    </physiologicalReaction>
</comment>
<comment type="catalytic activity">
    <reaction evidence="10">
        <text>L-homoserine = 2-oxobutanoate + NH4(+)</text>
        <dbReference type="Rhea" id="RHEA:24923"/>
        <dbReference type="ChEBI" id="CHEBI:16763"/>
        <dbReference type="ChEBI" id="CHEBI:28938"/>
        <dbReference type="ChEBI" id="CHEBI:57476"/>
        <dbReference type="EC" id="4.4.1.1"/>
    </reaction>
    <physiologicalReaction direction="left-to-right" evidence="10">
        <dbReference type="Rhea" id="RHEA:24924"/>
    </physiologicalReaction>
</comment>
<evidence type="ECO:0000256" key="10">
    <source>
        <dbReference type="ARBA" id="ARBA00045076"/>
    </source>
</evidence>
<dbReference type="InterPro" id="IPR015422">
    <property type="entry name" value="PyrdxlP-dep_Trfase_small"/>
</dbReference>
<evidence type="ECO:0000256" key="13">
    <source>
        <dbReference type="ARBA" id="ARBA00047199"/>
    </source>
</evidence>
<dbReference type="InterPro" id="IPR000277">
    <property type="entry name" value="Cys/Met-Metab_PyrdxlP-dep_enz"/>
</dbReference>
<dbReference type="InterPro" id="IPR015421">
    <property type="entry name" value="PyrdxlP-dep_Trfase_major"/>
</dbReference>
<protein>
    <recommendedName>
        <fullName evidence="5">Cystathionine gamma-lyase</fullName>
        <ecNumber evidence="4">4.4.1.1</ecNumber>
        <ecNumber evidence="12">4.4.1.2</ecNumber>
    </recommendedName>
    <alternativeName>
        <fullName evidence="14">Cysteine desulfhydrase</fullName>
    </alternativeName>
    <alternativeName>
        <fullName evidence="9">Cysteine-protein sulfhydrase</fullName>
    </alternativeName>
    <alternativeName>
        <fullName evidence="8">Gamma-cystathionase</fullName>
    </alternativeName>
    <alternativeName>
        <fullName evidence="13">Homocysteine desulfhydrase</fullName>
    </alternativeName>
</protein>
<dbReference type="GO" id="GO:0047982">
    <property type="term" value="F:homocysteine desulfhydrase activity"/>
    <property type="evidence" value="ECO:0007669"/>
    <property type="project" value="UniProtKB-EC"/>
</dbReference>
<evidence type="ECO:0000256" key="5">
    <source>
        <dbReference type="ARBA" id="ARBA00017343"/>
    </source>
</evidence>
<evidence type="ECO:0000256" key="19">
    <source>
        <dbReference type="RuleBase" id="RU362118"/>
    </source>
</evidence>
<evidence type="ECO:0000256" key="4">
    <source>
        <dbReference type="ARBA" id="ARBA00012085"/>
    </source>
</evidence>
<dbReference type="GO" id="GO:0004123">
    <property type="term" value="F:cystathionine gamma-lyase activity"/>
    <property type="evidence" value="ECO:0007669"/>
    <property type="project" value="TreeGrafter"/>
</dbReference>
<dbReference type="EC" id="4.4.1.2" evidence="12"/>
<keyword evidence="6 19" id="KW-0663">Pyridoxal phosphate</keyword>
<comment type="similarity">
    <text evidence="3 19">Belongs to the trans-sulfuration enzymes family.</text>
</comment>
<dbReference type="PROSITE" id="PS00868">
    <property type="entry name" value="CYS_MET_METAB_PP"/>
    <property type="match status" value="1"/>
</dbReference>
<comment type="pathway">
    <text evidence="2">Amino-acid biosynthesis; L-cysteine biosynthesis; L-cysteine from L-homocysteine and L-serine: step 2/2.</text>
</comment>
<evidence type="ECO:0000256" key="18">
    <source>
        <dbReference type="ARBA" id="ARBA00048780"/>
    </source>
</evidence>
<dbReference type="Gene3D" id="3.90.1150.10">
    <property type="entry name" value="Aspartate Aminotransferase, domain 1"/>
    <property type="match status" value="1"/>
</dbReference>
<dbReference type="InterPro" id="IPR015424">
    <property type="entry name" value="PyrdxlP-dep_Trfase"/>
</dbReference>
<dbReference type="GO" id="GO:0019346">
    <property type="term" value="P:transsulfuration"/>
    <property type="evidence" value="ECO:0007669"/>
    <property type="project" value="InterPro"/>
</dbReference>
<proteinExistence type="inferred from homology"/>
<evidence type="ECO:0000313" key="20">
    <source>
        <dbReference type="EMBL" id="KAF5923650.1"/>
    </source>
</evidence>
<comment type="catalytic activity">
    <reaction evidence="18">
        <text>L-homocysteine + H2O = 2-oxobutanoate + hydrogen sulfide + NH4(+) + H(+)</text>
        <dbReference type="Rhea" id="RHEA:14501"/>
        <dbReference type="ChEBI" id="CHEBI:15377"/>
        <dbReference type="ChEBI" id="CHEBI:15378"/>
        <dbReference type="ChEBI" id="CHEBI:16763"/>
        <dbReference type="ChEBI" id="CHEBI:28938"/>
        <dbReference type="ChEBI" id="CHEBI:29919"/>
        <dbReference type="ChEBI" id="CHEBI:58199"/>
        <dbReference type="EC" id="4.4.1.2"/>
    </reaction>
    <physiologicalReaction direction="left-to-right" evidence="18">
        <dbReference type="Rhea" id="RHEA:14502"/>
    </physiologicalReaction>
</comment>
<evidence type="ECO:0000256" key="12">
    <source>
        <dbReference type="ARBA" id="ARBA00047175"/>
    </source>
</evidence>
<gene>
    <name evidence="20" type="ORF">HPG69_011046</name>
</gene>
<comment type="catalytic activity">
    <reaction evidence="17">
        <text>L-selenocystathionine + H2O = L-selenocysteine + 2-oxobutanoate + NH4(+)</text>
        <dbReference type="Rhea" id="RHEA:31151"/>
        <dbReference type="ChEBI" id="CHEBI:15377"/>
        <dbReference type="ChEBI" id="CHEBI:16763"/>
        <dbReference type="ChEBI" id="CHEBI:28938"/>
        <dbReference type="ChEBI" id="CHEBI:57843"/>
        <dbReference type="ChEBI" id="CHEBI:62226"/>
    </reaction>
    <physiologicalReaction direction="left-to-right" evidence="17">
        <dbReference type="Rhea" id="RHEA:31152"/>
    </physiologicalReaction>
</comment>
<evidence type="ECO:0000256" key="3">
    <source>
        <dbReference type="ARBA" id="ARBA00009077"/>
    </source>
</evidence>
<dbReference type="PANTHER" id="PTHR11808">
    <property type="entry name" value="TRANS-SULFURATION ENZYME FAMILY MEMBER"/>
    <property type="match status" value="1"/>
</dbReference>
<evidence type="ECO:0000256" key="15">
    <source>
        <dbReference type="ARBA" id="ARBA00047376"/>
    </source>
</evidence>
<accession>A0A7J7F6H4</accession>
<evidence type="ECO:0000256" key="17">
    <source>
        <dbReference type="ARBA" id="ARBA00048625"/>
    </source>
</evidence>
<dbReference type="AlphaFoldDB" id="A0A7J7F6H4"/>
<dbReference type="Gene3D" id="3.40.640.10">
    <property type="entry name" value="Type I PLP-dependent aspartate aminotransferase-like (Major domain)"/>
    <property type="match status" value="1"/>
</dbReference>
<dbReference type="EC" id="4.4.1.1" evidence="4"/>
<comment type="subunit">
    <text evidence="11">Homotetramer. Interacts with CALM in a calcium-dependent manner.</text>
</comment>
<reference evidence="20 21" key="1">
    <citation type="journal article" date="2020" name="Mol. Biol. Evol.">
        <title>Interspecific Gene Flow and the Evolution of Specialization in Black and White Rhinoceros.</title>
        <authorList>
            <person name="Moodley Y."/>
            <person name="Westbury M.V."/>
            <person name="Russo I.M."/>
            <person name="Gopalakrishnan S."/>
            <person name="Rakotoarivelo A."/>
            <person name="Olsen R.A."/>
            <person name="Prost S."/>
            <person name="Tunstall T."/>
            <person name="Ryder O.A."/>
            <person name="Dalen L."/>
            <person name="Bruford M.W."/>
        </authorList>
    </citation>
    <scope>NUCLEOTIDE SEQUENCE [LARGE SCALE GENOMIC DNA]</scope>
    <source>
        <strain evidence="20">SBR-YM</strain>
        <tissue evidence="20">Skin</tissue>
    </source>
</reference>
<evidence type="ECO:0000256" key="16">
    <source>
        <dbReference type="ARBA" id="ARBA00047477"/>
    </source>
</evidence>
<dbReference type="GO" id="GO:0005737">
    <property type="term" value="C:cytoplasm"/>
    <property type="evidence" value="ECO:0007669"/>
    <property type="project" value="TreeGrafter"/>
</dbReference>
<keyword evidence="21" id="KW-1185">Reference proteome</keyword>
<evidence type="ECO:0000313" key="21">
    <source>
        <dbReference type="Proteomes" id="UP000551758"/>
    </source>
</evidence>
<dbReference type="GO" id="GO:0030170">
    <property type="term" value="F:pyridoxal phosphate binding"/>
    <property type="evidence" value="ECO:0007669"/>
    <property type="project" value="InterPro"/>
</dbReference>
<name>A0A7J7F6H4_DICBM</name>
<keyword evidence="7" id="KW-0028">Amino-acid biosynthesis</keyword>
<keyword evidence="7" id="KW-0198">Cysteine biosynthesis</keyword>
<evidence type="ECO:0000256" key="7">
    <source>
        <dbReference type="ARBA" id="ARBA00023192"/>
    </source>
</evidence>
<dbReference type="SUPFAM" id="SSF53383">
    <property type="entry name" value="PLP-dependent transferases"/>
    <property type="match status" value="1"/>
</dbReference>